<reference evidence="1" key="2">
    <citation type="submission" date="2021-07" db="EMBL/GenBank/DDBJ databases">
        <title>Giant CbK-like Caulobacter bacteriophages have genetically divergent genomes.</title>
        <authorList>
            <person name="Wilson K."/>
            <person name="Ely B."/>
        </authorList>
    </citation>
    <scope>NUCLEOTIDE SEQUENCE</scope>
</reference>
<organism evidence="1 2">
    <name type="scientific">Caulobacter phage CcrSC</name>
    <dbReference type="NCBI Taxonomy" id="2283272"/>
    <lineage>
        <taxon>Viruses</taxon>
        <taxon>Duplodnaviria</taxon>
        <taxon>Heunggongvirae</taxon>
        <taxon>Uroviricota</taxon>
        <taxon>Caudoviricetes</taxon>
        <taxon>Jeanschmidtviridae</taxon>
        <taxon>Bertelyvirus</taxon>
        <taxon>Bertelyvirus SC</taxon>
    </lineage>
</organism>
<reference evidence="1" key="1">
    <citation type="submission" date="2018-07" db="EMBL/GenBank/DDBJ databases">
        <authorList>
            <person name="Wilson K.M."/>
            <person name="Ely B."/>
        </authorList>
    </citation>
    <scope>NUCLEOTIDE SEQUENCE</scope>
</reference>
<accession>A0A385EF66</accession>
<proteinExistence type="predicted"/>
<evidence type="ECO:0000313" key="2">
    <source>
        <dbReference type="Proteomes" id="UP000259683"/>
    </source>
</evidence>
<gene>
    <name evidence="1" type="ORF">CcrSC_gp083</name>
</gene>
<sequence>MIVEFTSAHTEAPVAVSALHVVQIVRSGSGTSIKMGENRSIQVTDSYGDVVAAIAQALAPAPFDYTSLLAMVQALKAPQ</sequence>
<dbReference type="Proteomes" id="UP000259683">
    <property type="component" value="Segment"/>
</dbReference>
<name>A0A385EF66_9CAUD</name>
<dbReference type="EMBL" id="MH588547">
    <property type="protein sequence ID" value="AXQ69665.1"/>
    <property type="molecule type" value="Genomic_DNA"/>
</dbReference>
<protein>
    <submittedName>
        <fullName evidence="1">Uncharacterized protein</fullName>
    </submittedName>
</protein>
<evidence type="ECO:0000313" key="1">
    <source>
        <dbReference type="EMBL" id="AXQ69665.1"/>
    </source>
</evidence>
<keyword evidence="2" id="KW-1185">Reference proteome</keyword>